<dbReference type="PROSITE" id="PS50082">
    <property type="entry name" value="WD_REPEATS_2"/>
    <property type="match status" value="5"/>
</dbReference>
<dbReference type="CDD" id="cd00200">
    <property type="entry name" value="WD40"/>
    <property type="match status" value="1"/>
</dbReference>
<dbReference type="InterPro" id="IPR015943">
    <property type="entry name" value="WD40/YVTN_repeat-like_dom_sf"/>
</dbReference>
<dbReference type="PANTHER" id="PTHR22847">
    <property type="entry name" value="WD40 REPEAT PROTEIN"/>
    <property type="match status" value="1"/>
</dbReference>
<reference evidence="5 6" key="1">
    <citation type="journal article" date="2019" name="Sci. Rep.">
        <title>Comparative genomics of chytrid fungi reveal insights into the obligate biotrophic and pathogenic lifestyle of Synchytrium endobioticum.</title>
        <authorList>
            <person name="van de Vossenberg B.T.L.H."/>
            <person name="Warris S."/>
            <person name="Nguyen H.D.T."/>
            <person name="van Gent-Pelzer M.P.E."/>
            <person name="Joly D.L."/>
            <person name="van de Geest H.C."/>
            <person name="Bonants P.J.M."/>
            <person name="Smith D.S."/>
            <person name="Levesque C.A."/>
            <person name="van der Lee T.A.J."/>
        </authorList>
    </citation>
    <scope>NUCLEOTIDE SEQUENCE [LARGE SCALE GENOMIC DNA]</scope>
    <source>
        <strain evidence="5 6">JEL517</strain>
    </source>
</reference>
<feature type="repeat" description="WD" evidence="3">
    <location>
        <begin position="179"/>
        <end position="220"/>
    </location>
</feature>
<organism evidence="5 6">
    <name type="scientific">Synchytrium microbalum</name>
    <dbReference type="NCBI Taxonomy" id="1806994"/>
    <lineage>
        <taxon>Eukaryota</taxon>
        <taxon>Fungi</taxon>
        <taxon>Fungi incertae sedis</taxon>
        <taxon>Chytridiomycota</taxon>
        <taxon>Chytridiomycota incertae sedis</taxon>
        <taxon>Chytridiomycetes</taxon>
        <taxon>Synchytriales</taxon>
        <taxon>Synchytriaceae</taxon>
        <taxon>Synchytrium</taxon>
    </lineage>
</organism>
<evidence type="ECO:0000256" key="4">
    <source>
        <dbReference type="SAM" id="MobiDB-lite"/>
    </source>
</evidence>
<dbReference type="AlphaFoldDB" id="A0A507C9F2"/>
<feature type="repeat" description="WD" evidence="3">
    <location>
        <begin position="346"/>
        <end position="378"/>
    </location>
</feature>
<keyword evidence="1 3" id="KW-0853">WD repeat</keyword>
<dbReference type="SMART" id="SM00320">
    <property type="entry name" value="WD40"/>
    <property type="match status" value="7"/>
</dbReference>
<keyword evidence="6" id="KW-1185">Reference proteome</keyword>
<accession>A0A507C9F2</accession>
<feature type="region of interest" description="Disordered" evidence="4">
    <location>
        <begin position="101"/>
        <end position="120"/>
    </location>
</feature>
<evidence type="ECO:0000313" key="5">
    <source>
        <dbReference type="EMBL" id="TPX36232.1"/>
    </source>
</evidence>
<sequence>MLTIKTLQFSLDARTYTLILLLHKSVTTPSAPLASWSAFNMIHNLHPNLALAGTSKEVYQHTKSCPFEGIKGYILLNEARIAKLEAKIVAQSREIEDLRNGHTSLTIPSPPPLTTTTSSESVNEIPIWPTGDIRCRRTILDHRTGVTSLAYYEGIIFSGSYDGSMKAFDAETGQLKRTMNGHNLSVWALATHAASNRLFSGGSDGTVKAWALNSNTSNEEPKGIDTSGAKVYSLAIAKNRLFTASSDKTIKVYDIETLNKVATFIGHADGVNALKMLGGDRLASAASDKTIKIWDLNTGTTISTMSDTASEVLDLSHDGGQMLFSSSYDSNIAVYNLNDYSRIRTLSGHQWEVWQLQYTDGALFSSSHDHTVKRWDVRMTFLNDLTLKGHKGFVHALCIGNRELLSGGADKTIRIWR</sequence>
<comment type="caution">
    <text evidence="5">The sequence shown here is derived from an EMBL/GenBank/DDBJ whole genome shotgun (WGS) entry which is preliminary data.</text>
</comment>
<dbReference type="STRING" id="1806994.A0A507C9F2"/>
<dbReference type="Proteomes" id="UP000319731">
    <property type="component" value="Unassembled WGS sequence"/>
</dbReference>
<dbReference type="PANTHER" id="PTHR22847:SF637">
    <property type="entry name" value="WD REPEAT DOMAIN 5B"/>
    <property type="match status" value="1"/>
</dbReference>
<gene>
    <name evidence="5" type="ORF">SmJEL517_g01541</name>
</gene>
<evidence type="ECO:0000313" key="6">
    <source>
        <dbReference type="Proteomes" id="UP000319731"/>
    </source>
</evidence>
<dbReference type="PROSITE" id="PS50294">
    <property type="entry name" value="WD_REPEATS_REGION"/>
    <property type="match status" value="3"/>
</dbReference>
<dbReference type="PROSITE" id="PS00678">
    <property type="entry name" value="WD_REPEATS_1"/>
    <property type="match status" value="1"/>
</dbReference>
<evidence type="ECO:0000256" key="2">
    <source>
        <dbReference type="ARBA" id="ARBA00022737"/>
    </source>
</evidence>
<dbReference type="Pfam" id="PF00400">
    <property type="entry name" value="WD40"/>
    <property type="match status" value="6"/>
</dbReference>
<dbReference type="GeneID" id="42002766"/>
<feature type="repeat" description="WD" evidence="3">
    <location>
        <begin position="139"/>
        <end position="178"/>
    </location>
</feature>
<feature type="repeat" description="WD" evidence="3">
    <location>
        <begin position="387"/>
        <end position="417"/>
    </location>
</feature>
<proteinExistence type="predicted"/>
<protein>
    <submittedName>
        <fullName evidence="5">Uncharacterized protein</fullName>
    </submittedName>
</protein>
<dbReference type="EMBL" id="QEAO01000005">
    <property type="protein sequence ID" value="TPX36232.1"/>
    <property type="molecule type" value="Genomic_DNA"/>
</dbReference>
<name>A0A507C9F2_9FUNG</name>
<dbReference type="InterPro" id="IPR018391">
    <property type="entry name" value="PQQ_b-propeller_rpt"/>
</dbReference>
<dbReference type="InterPro" id="IPR001680">
    <property type="entry name" value="WD40_rpt"/>
</dbReference>
<feature type="repeat" description="WD" evidence="3">
    <location>
        <begin position="264"/>
        <end position="304"/>
    </location>
</feature>
<dbReference type="PRINTS" id="PR00320">
    <property type="entry name" value="GPROTEINBRPT"/>
</dbReference>
<keyword evidence="2" id="KW-0677">Repeat</keyword>
<dbReference type="InterPro" id="IPR020472">
    <property type="entry name" value="WD40_PAC1"/>
</dbReference>
<dbReference type="SMART" id="SM00564">
    <property type="entry name" value="PQQ"/>
    <property type="match status" value="2"/>
</dbReference>
<dbReference type="GO" id="GO:1990234">
    <property type="term" value="C:transferase complex"/>
    <property type="evidence" value="ECO:0007669"/>
    <property type="project" value="UniProtKB-ARBA"/>
</dbReference>
<evidence type="ECO:0000256" key="3">
    <source>
        <dbReference type="PROSITE-ProRule" id="PRU00221"/>
    </source>
</evidence>
<dbReference type="SUPFAM" id="SSF50978">
    <property type="entry name" value="WD40 repeat-like"/>
    <property type="match status" value="1"/>
</dbReference>
<dbReference type="InterPro" id="IPR019775">
    <property type="entry name" value="WD40_repeat_CS"/>
</dbReference>
<dbReference type="InterPro" id="IPR036322">
    <property type="entry name" value="WD40_repeat_dom_sf"/>
</dbReference>
<dbReference type="Gene3D" id="2.130.10.10">
    <property type="entry name" value="YVTN repeat-like/Quinoprotein amine dehydrogenase"/>
    <property type="match status" value="2"/>
</dbReference>
<dbReference type="RefSeq" id="XP_031026545.1">
    <property type="nucleotide sequence ID" value="XM_031167469.1"/>
</dbReference>
<dbReference type="OrthoDB" id="538223at2759"/>
<evidence type="ECO:0000256" key="1">
    <source>
        <dbReference type="ARBA" id="ARBA00022574"/>
    </source>
</evidence>